<keyword evidence="2" id="KW-0521">NADP</keyword>
<dbReference type="Gene3D" id="3.40.50.720">
    <property type="entry name" value="NAD(P)-binding Rossmann-like Domain"/>
    <property type="match status" value="1"/>
</dbReference>
<dbReference type="InterPro" id="IPR036291">
    <property type="entry name" value="NAD(P)-bd_dom_sf"/>
</dbReference>
<dbReference type="PANTHER" id="PTHR44229:SF4">
    <property type="entry name" value="15-HYDROXYPROSTAGLANDIN DEHYDROGENASE [NAD(+)]"/>
    <property type="match status" value="1"/>
</dbReference>
<dbReference type="GO" id="GO:0016616">
    <property type="term" value="F:oxidoreductase activity, acting on the CH-OH group of donors, NAD or NADP as acceptor"/>
    <property type="evidence" value="ECO:0007669"/>
    <property type="project" value="TreeGrafter"/>
</dbReference>
<dbReference type="PANTHER" id="PTHR44229">
    <property type="entry name" value="15-HYDROXYPROSTAGLANDIN DEHYDROGENASE [NAD(+)]"/>
    <property type="match status" value="1"/>
</dbReference>
<evidence type="ECO:0000256" key="4">
    <source>
        <dbReference type="RuleBase" id="RU000363"/>
    </source>
</evidence>
<dbReference type="SUPFAM" id="SSF51735">
    <property type="entry name" value="NAD(P)-binding Rossmann-fold domains"/>
    <property type="match status" value="1"/>
</dbReference>
<evidence type="ECO:0000256" key="3">
    <source>
        <dbReference type="ARBA" id="ARBA00023002"/>
    </source>
</evidence>
<dbReference type="InterPro" id="IPR020904">
    <property type="entry name" value="Sc_DH/Rdtase_CS"/>
</dbReference>
<keyword evidence="6" id="KW-1185">Reference proteome</keyword>
<dbReference type="EMBL" id="JANBQF010000014">
    <property type="protein sequence ID" value="KAJ2007966.1"/>
    <property type="molecule type" value="Genomic_DNA"/>
</dbReference>
<dbReference type="OrthoDB" id="37659at2759"/>
<name>A0A9W8BIA1_9FUNG</name>
<dbReference type="PROSITE" id="PS00061">
    <property type="entry name" value="ADH_SHORT"/>
    <property type="match status" value="1"/>
</dbReference>
<evidence type="ECO:0000256" key="1">
    <source>
        <dbReference type="ARBA" id="ARBA00006484"/>
    </source>
</evidence>
<dbReference type="AlphaFoldDB" id="A0A9W8BIA1"/>
<sequence length="271" mass="28981">MSTQFDYSGKVAVVTGGAQSMGLLTAQNLARRGAKIVVGDIDHSGAAEVELINQAAQDRVAVFQHCDVSDSSSLKSLIDFAISEFGRLDILVNNAGVLDKPWNLDPTGSWAHRCIATNVCGAIEGTNYALQYWNQQEDRKGTVVNLASLAAYTPLNFMATYAATKAAIVMYTKCMASLAPKVRVNAVAPTGVDTKFIDAEHLGRDHWAIKSAGLLPPQLVVDQVLRTIEDESLAGDVVVIKGDDMIELCALPKSTDMEDLLQASLENPAAS</sequence>
<dbReference type="Proteomes" id="UP001150907">
    <property type="component" value="Unassembled WGS sequence"/>
</dbReference>
<dbReference type="GO" id="GO:0005737">
    <property type="term" value="C:cytoplasm"/>
    <property type="evidence" value="ECO:0007669"/>
    <property type="project" value="TreeGrafter"/>
</dbReference>
<keyword evidence="3" id="KW-0560">Oxidoreductase</keyword>
<dbReference type="PRINTS" id="PR00081">
    <property type="entry name" value="GDHRDH"/>
</dbReference>
<dbReference type="Pfam" id="PF00106">
    <property type="entry name" value="adh_short"/>
    <property type="match status" value="1"/>
</dbReference>
<dbReference type="InterPro" id="IPR002347">
    <property type="entry name" value="SDR_fam"/>
</dbReference>
<gene>
    <name evidence="5" type="ORF">H4R26_000474</name>
</gene>
<evidence type="ECO:0000256" key="2">
    <source>
        <dbReference type="ARBA" id="ARBA00022857"/>
    </source>
</evidence>
<reference evidence="5" key="1">
    <citation type="submission" date="2022-07" db="EMBL/GenBank/DDBJ databases">
        <title>Phylogenomic reconstructions and comparative analyses of Kickxellomycotina fungi.</title>
        <authorList>
            <person name="Reynolds N.K."/>
            <person name="Stajich J.E."/>
            <person name="Barry K."/>
            <person name="Grigoriev I.V."/>
            <person name="Crous P."/>
            <person name="Smith M.E."/>
        </authorList>
    </citation>
    <scope>NUCLEOTIDE SEQUENCE</scope>
    <source>
        <strain evidence="5">IMI 214461</strain>
    </source>
</reference>
<dbReference type="PRINTS" id="PR00080">
    <property type="entry name" value="SDRFAMILY"/>
</dbReference>
<comment type="similarity">
    <text evidence="1 4">Belongs to the short-chain dehydrogenases/reductases (SDR) family.</text>
</comment>
<evidence type="ECO:0000313" key="5">
    <source>
        <dbReference type="EMBL" id="KAJ2007966.1"/>
    </source>
</evidence>
<protein>
    <submittedName>
        <fullName evidence="5">Uncharacterized protein</fullName>
    </submittedName>
</protein>
<comment type="caution">
    <text evidence="5">The sequence shown here is derived from an EMBL/GenBank/DDBJ whole genome shotgun (WGS) entry which is preliminary data.</text>
</comment>
<accession>A0A9W8BIA1</accession>
<proteinExistence type="inferred from homology"/>
<evidence type="ECO:0000313" key="6">
    <source>
        <dbReference type="Proteomes" id="UP001150907"/>
    </source>
</evidence>
<organism evidence="5 6">
    <name type="scientific">Coemansia thaxteri</name>
    <dbReference type="NCBI Taxonomy" id="2663907"/>
    <lineage>
        <taxon>Eukaryota</taxon>
        <taxon>Fungi</taxon>
        <taxon>Fungi incertae sedis</taxon>
        <taxon>Zoopagomycota</taxon>
        <taxon>Kickxellomycotina</taxon>
        <taxon>Kickxellomycetes</taxon>
        <taxon>Kickxellales</taxon>
        <taxon>Kickxellaceae</taxon>
        <taxon>Coemansia</taxon>
    </lineage>
</organism>